<dbReference type="AlphaFoldDB" id="A0A2T5JU54"/>
<proteinExistence type="predicted"/>
<evidence type="ECO:0000313" key="3">
    <source>
        <dbReference type="Proteomes" id="UP000244060"/>
    </source>
</evidence>
<dbReference type="InterPro" id="IPR014567">
    <property type="entry name" value="UCP031900"/>
</dbReference>
<dbReference type="OrthoDB" id="9798693at2"/>
<dbReference type="PIRSF" id="PIRSF031900">
    <property type="entry name" value="UCP031900"/>
    <property type="match status" value="1"/>
</dbReference>
<keyword evidence="3" id="KW-1185">Reference proteome</keyword>
<dbReference type="InterPro" id="IPR027372">
    <property type="entry name" value="Phytase-like_dom"/>
</dbReference>
<name>A0A2T5JU54_9RHOB</name>
<reference evidence="2 3" key="1">
    <citation type="submission" date="2018-04" db="EMBL/GenBank/DDBJ databases">
        <title>Genomic Encyclopedia of Type Strains, Phase III (KMG-III): the genomes of soil and plant-associated and newly described type strains.</title>
        <authorList>
            <person name="Whitman W."/>
        </authorList>
    </citation>
    <scope>NUCLEOTIDE SEQUENCE [LARGE SCALE GENOMIC DNA]</scope>
    <source>
        <strain evidence="2 3">KA25</strain>
    </source>
</reference>
<sequence>MPRSSRIALIAAIVGGLALGGSAGSPGDDRFTSFSWSKEDPLFGGFSAIEMADDGLSLTLLSDRGSWTRGQVRRDASGRITGIETDPMRMLRGRGEAPLARRRSDSEGLAIARDGTAYVSFEGAARVLRYRDLAGPAENLPVHPDFQLMQNNSALEALAIDATGALYTLPERSGRLNRPFPVYRFDGCEWTQPFDLPRRGPYLAVGADFGPDGRFYLLERNFRGFLGFASRVRRFEFGPQGVVSEEVLFETPSGRYDNLEGISVWQEPGGGIVVSMVSDDNFLFVQRTEVVEVRLPD</sequence>
<dbReference type="Pfam" id="PF13449">
    <property type="entry name" value="Phytase-like"/>
    <property type="match status" value="1"/>
</dbReference>
<gene>
    <name evidence="2" type="ORF">C8J28_12043</name>
</gene>
<dbReference type="Proteomes" id="UP000244060">
    <property type="component" value="Unassembled WGS sequence"/>
</dbReference>
<evidence type="ECO:0000259" key="1">
    <source>
        <dbReference type="Pfam" id="PF13449"/>
    </source>
</evidence>
<feature type="domain" description="Phytase-like" evidence="1">
    <location>
        <begin position="42"/>
        <end position="282"/>
    </location>
</feature>
<dbReference type="EMBL" id="QAOT01000020">
    <property type="protein sequence ID" value="PTR13696.1"/>
    <property type="molecule type" value="Genomic_DNA"/>
</dbReference>
<evidence type="ECO:0000313" key="2">
    <source>
        <dbReference type="EMBL" id="PTR13696.1"/>
    </source>
</evidence>
<accession>A0A2T5JU54</accession>
<comment type="caution">
    <text evidence="2">The sequence shown here is derived from an EMBL/GenBank/DDBJ whole genome shotgun (WGS) entry which is preliminary data.</text>
</comment>
<protein>
    <recommendedName>
        <fullName evidence="1">Phytase-like domain-containing protein</fullName>
    </recommendedName>
</protein>
<organism evidence="2 3">
    <name type="scientific">Cereibacter azotoformans</name>
    <dbReference type="NCBI Taxonomy" id="43057"/>
    <lineage>
        <taxon>Bacteria</taxon>
        <taxon>Pseudomonadati</taxon>
        <taxon>Pseudomonadota</taxon>
        <taxon>Alphaproteobacteria</taxon>
        <taxon>Rhodobacterales</taxon>
        <taxon>Paracoccaceae</taxon>
        <taxon>Cereibacter</taxon>
    </lineage>
</organism>
<dbReference type="SUPFAM" id="SSF63829">
    <property type="entry name" value="Calcium-dependent phosphotriesterase"/>
    <property type="match status" value="1"/>
</dbReference>
<dbReference type="RefSeq" id="WP_101341033.1">
    <property type="nucleotide sequence ID" value="NZ_CP090021.1"/>
</dbReference>